<proteinExistence type="predicted"/>
<evidence type="ECO:0000256" key="1">
    <source>
        <dbReference type="SAM" id="MobiDB-lite"/>
    </source>
</evidence>
<evidence type="ECO:0000313" key="2">
    <source>
        <dbReference type="EMBL" id="KAF9509705.1"/>
    </source>
</evidence>
<dbReference type="Proteomes" id="UP000886523">
    <property type="component" value="Unassembled WGS sequence"/>
</dbReference>
<protein>
    <submittedName>
        <fullName evidence="2">Uncharacterized protein</fullName>
    </submittedName>
</protein>
<keyword evidence="3" id="KW-1185">Reference proteome</keyword>
<comment type="caution">
    <text evidence="2">The sequence shown here is derived from an EMBL/GenBank/DDBJ whole genome shotgun (WGS) entry which is preliminary data.</text>
</comment>
<gene>
    <name evidence="2" type="ORF">BS47DRAFT_1365086</name>
</gene>
<feature type="region of interest" description="Disordered" evidence="1">
    <location>
        <begin position="81"/>
        <end position="100"/>
    </location>
</feature>
<dbReference type="AlphaFoldDB" id="A0A9P6APP2"/>
<reference evidence="2" key="1">
    <citation type="journal article" date="2020" name="Nat. Commun.">
        <title>Large-scale genome sequencing of mycorrhizal fungi provides insights into the early evolution of symbiotic traits.</title>
        <authorList>
            <person name="Miyauchi S."/>
            <person name="Kiss E."/>
            <person name="Kuo A."/>
            <person name="Drula E."/>
            <person name="Kohler A."/>
            <person name="Sanchez-Garcia M."/>
            <person name="Morin E."/>
            <person name="Andreopoulos B."/>
            <person name="Barry K.W."/>
            <person name="Bonito G."/>
            <person name="Buee M."/>
            <person name="Carver A."/>
            <person name="Chen C."/>
            <person name="Cichocki N."/>
            <person name="Clum A."/>
            <person name="Culley D."/>
            <person name="Crous P.W."/>
            <person name="Fauchery L."/>
            <person name="Girlanda M."/>
            <person name="Hayes R.D."/>
            <person name="Keri Z."/>
            <person name="LaButti K."/>
            <person name="Lipzen A."/>
            <person name="Lombard V."/>
            <person name="Magnuson J."/>
            <person name="Maillard F."/>
            <person name="Murat C."/>
            <person name="Nolan M."/>
            <person name="Ohm R.A."/>
            <person name="Pangilinan J."/>
            <person name="Pereira M.F."/>
            <person name="Perotto S."/>
            <person name="Peter M."/>
            <person name="Pfister S."/>
            <person name="Riley R."/>
            <person name="Sitrit Y."/>
            <person name="Stielow J.B."/>
            <person name="Szollosi G."/>
            <person name="Zifcakova L."/>
            <person name="Stursova M."/>
            <person name="Spatafora J.W."/>
            <person name="Tedersoo L."/>
            <person name="Vaario L.M."/>
            <person name="Yamada A."/>
            <person name="Yan M."/>
            <person name="Wang P."/>
            <person name="Xu J."/>
            <person name="Bruns T."/>
            <person name="Baldrian P."/>
            <person name="Vilgalys R."/>
            <person name="Dunand C."/>
            <person name="Henrissat B."/>
            <person name="Grigoriev I.V."/>
            <person name="Hibbett D."/>
            <person name="Nagy L.G."/>
            <person name="Martin F.M."/>
        </authorList>
    </citation>
    <scope>NUCLEOTIDE SEQUENCE</scope>
    <source>
        <strain evidence="2">UP504</strain>
    </source>
</reference>
<name>A0A9P6APP2_9AGAM</name>
<organism evidence="2 3">
    <name type="scientific">Hydnum rufescens UP504</name>
    <dbReference type="NCBI Taxonomy" id="1448309"/>
    <lineage>
        <taxon>Eukaryota</taxon>
        <taxon>Fungi</taxon>
        <taxon>Dikarya</taxon>
        <taxon>Basidiomycota</taxon>
        <taxon>Agaricomycotina</taxon>
        <taxon>Agaricomycetes</taxon>
        <taxon>Cantharellales</taxon>
        <taxon>Hydnaceae</taxon>
        <taxon>Hydnum</taxon>
    </lineage>
</organism>
<accession>A0A9P6APP2</accession>
<dbReference type="EMBL" id="MU129030">
    <property type="protein sequence ID" value="KAF9509705.1"/>
    <property type="molecule type" value="Genomic_DNA"/>
</dbReference>
<sequence length="100" mass="11409">MASLLGELFLNYQRHPPIPVDKAKLVARKMDIVNISMMMLSYIDKLDVGGIALHFQEPIRWTGSGTMVADFCWIARWKQQDVHKEGSQLKTTEAKEETFG</sequence>
<evidence type="ECO:0000313" key="3">
    <source>
        <dbReference type="Proteomes" id="UP000886523"/>
    </source>
</evidence>